<organism evidence="3 4">
    <name type="scientific">Pseudocercospora fuligena</name>
    <dbReference type="NCBI Taxonomy" id="685502"/>
    <lineage>
        <taxon>Eukaryota</taxon>
        <taxon>Fungi</taxon>
        <taxon>Dikarya</taxon>
        <taxon>Ascomycota</taxon>
        <taxon>Pezizomycotina</taxon>
        <taxon>Dothideomycetes</taxon>
        <taxon>Dothideomycetidae</taxon>
        <taxon>Mycosphaerellales</taxon>
        <taxon>Mycosphaerellaceae</taxon>
        <taxon>Pseudocercospora</taxon>
    </lineage>
</organism>
<comment type="caution">
    <text evidence="3">The sequence shown here is derived from an EMBL/GenBank/DDBJ whole genome shotgun (WGS) entry which is preliminary data.</text>
</comment>
<keyword evidence="2" id="KW-0472">Membrane</keyword>
<gene>
    <name evidence="3" type="ORF">HII31_12139</name>
</gene>
<dbReference type="EMBL" id="JABCIY010000251">
    <property type="protein sequence ID" value="KAF7186581.1"/>
    <property type="molecule type" value="Genomic_DNA"/>
</dbReference>
<dbReference type="AlphaFoldDB" id="A0A8H6R8L3"/>
<proteinExistence type="predicted"/>
<keyword evidence="4" id="KW-1185">Reference proteome</keyword>
<keyword evidence="2" id="KW-1133">Transmembrane helix</keyword>
<feature type="compositionally biased region" description="Low complexity" evidence="1">
    <location>
        <begin position="123"/>
        <end position="136"/>
    </location>
</feature>
<evidence type="ECO:0000313" key="3">
    <source>
        <dbReference type="EMBL" id="KAF7186581.1"/>
    </source>
</evidence>
<feature type="transmembrane region" description="Helical" evidence="2">
    <location>
        <begin position="304"/>
        <end position="322"/>
    </location>
</feature>
<dbReference type="OrthoDB" id="3646707at2759"/>
<protein>
    <submittedName>
        <fullName evidence="3">Uncharacterized protein</fullName>
    </submittedName>
</protein>
<sequence length="337" mass="38162">MLSLTDALQSIFVFLCGLSDYLLAFDIWILSASLPLTLTRTWLSTSTSCLAYAILEPLSYQFMTSLSDFPVWWFLMASYLHMIFGVSGTTQVFIEEFKDRDESFKDHGEKEGDVEHLAGKQVSTPELESASPTSSSSDEKKTQERSRTFRFIPLLTITTAAAMNAGLLFYTRYFSSEDSETWKTKFKFGWIMIAGLCLFFFGMSKNIARSLGTLICPIKSWERLENKSWTITVTRQISNLALVFVVKAAMRWVLGQDVFTMAERSGEGWKLKSSLVIEDVAGELRDGQPPAHFFDRLLFSMPPWLSPICSVISICSSAYLIWRARRDSREARESGGD</sequence>
<feature type="region of interest" description="Disordered" evidence="1">
    <location>
        <begin position="123"/>
        <end position="144"/>
    </location>
</feature>
<dbReference type="Proteomes" id="UP000660729">
    <property type="component" value="Unassembled WGS sequence"/>
</dbReference>
<feature type="transmembrane region" description="Helical" evidence="2">
    <location>
        <begin position="190"/>
        <end position="208"/>
    </location>
</feature>
<feature type="transmembrane region" description="Helical" evidence="2">
    <location>
        <begin position="72"/>
        <end position="94"/>
    </location>
</feature>
<keyword evidence="2" id="KW-0812">Transmembrane</keyword>
<reference evidence="3" key="1">
    <citation type="submission" date="2020-04" db="EMBL/GenBank/DDBJ databases">
        <title>Draft genome resource of the tomato pathogen Pseudocercospora fuligena.</title>
        <authorList>
            <person name="Zaccaron A."/>
        </authorList>
    </citation>
    <scope>NUCLEOTIDE SEQUENCE</scope>
    <source>
        <strain evidence="3">PF001</strain>
    </source>
</reference>
<evidence type="ECO:0000256" key="2">
    <source>
        <dbReference type="SAM" id="Phobius"/>
    </source>
</evidence>
<accession>A0A8H6R8L3</accession>
<evidence type="ECO:0000256" key="1">
    <source>
        <dbReference type="SAM" id="MobiDB-lite"/>
    </source>
</evidence>
<name>A0A8H6R8L3_9PEZI</name>
<feature type="transmembrane region" description="Helical" evidence="2">
    <location>
        <begin position="229"/>
        <end position="250"/>
    </location>
</feature>
<feature type="transmembrane region" description="Helical" evidence="2">
    <location>
        <begin position="151"/>
        <end position="170"/>
    </location>
</feature>
<evidence type="ECO:0000313" key="4">
    <source>
        <dbReference type="Proteomes" id="UP000660729"/>
    </source>
</evidence>
<feature type="transmembrane region" description="Helical" evidence="2">
    <location>
        <begin position="12"/>
        <end position="30"/>
    </location>
</feature>